<dbReference type="AlphaFoldDB" id="A0A8J3W200"/>
<dbReference type="Pfam" id="PF13439">
    <property type="entry name" value="Glyco_transf_4"/>
    <property type="match status" value="1"/>
</dbReference>
<accession>A0A8J3W200</accession>
<dbReference type="CDD" id="cd03809">
    <property type="entry name" value="GT4_MtfB-like"/>
    <property type="match status" value="1"/>
</dbReference>
<name>A0A8J3W200_9ACTN</name>
<dbReference type="EMBL" id="BOOG01000048">
    <property type="protein sequence ID" value="GIH72286.1"/>
    <property type="molecule type" value="Genomic_DNA"/>
</dbReference>
<dbReference type="Pfam" id="PF00534">
    <property type="entry name" value="Glycos_transf_1"/>
    <property type="match status" value="1"/>
</dbReference>
<evidence type="ECO:0000259" key="3">
    <source>
        <dbReference type="Pfam" id="PF00534"/>
    </source>
</evidence>
<evidence type="ECO:0000256" key="1">
    <source>
        <dbReference type="ARBA" id="ARBA00022676"/>
    </source>
</evidence>
<dbReference type="PANTHER" id="PTHR46401:SF2">
    <property type="entry name" value="GLYCOSYLTRANSFERASE WBBK-RELATED"/>
    <property type="match status" value="1"/>
</dbReference>
<reference evidence="5" key="1">
    <citation type="submission" date="2021-01" db="EMBL/GenBank/DDBJ databases">
        <title>Whole genome shotgun sequence of Sphaerimonospora thailandensis NBRC 107569.</title>
        <authorList>
            <person name="Komaki H."/>
            <person name="Tamura T."/>
        </authorList>
    </citation>
    <scope>NUCLEOTIDE SEQUENCE</scope>
    <source>
        <strain evidence="5">NBRC 107569</strain>
    </source>
</reference>
<dbReference type="PANTHER" id="PTHR46401">
    <property type="entry name" value="GLYCOSYLTRANSFERASE WBBK-RELATED"/>
    <property type="match status" value="1"/>
</dbReference>
<feature type="domain" description="Glycosyltransferase subfamily 4-like N-terminal" evidence="4">
    <location>
        <begin position="21"/>
        <end position="179"/>
    </location>
</feature>
<sequence length="387" mass="41155">MTPRVLVDAAAVPADRGALIRYVDGLVAALHEAGADLAVVCQRADAERYGKLAPAARILAGPAALTNRGKRLVWEQFGLPVLAQRAEADVIHAPYYSIPLRSGLPIVATIHDVACFTEPEPEPEQYDTARAAFFRSATRTAVRRASRLVVPSKATRDELVRVLGADPTRIDVAYHGVDAVLFHPPGEREIRRVADRIGLHGHPYIAYLGGIEPRKNVPNLIRGFAEAVEHLPAPPALVLAGGPGWDGEVEAAMAGLPPRIRIVRPGYLPFADLPGFLGGALVVAFPSRSEGFGLPVLEAMACGAPVLTTHRASLPEVGGDAVAYTEPDAESVAAALRALLESPRRRTALSSAGVDRAREFTWRLSAEAHLAAYQRAADGCTSLPGYG</sequence>
<comment type="caution">
    <text evidence="5">The sequence shown here is derived from an EMBL/GenBank/DDBJ whole genome shotgun (WGS) entry which is preliminary data.</text>
</comment>
<protein>
    <submittedName>
        <fullName evidence="5">Glycosyl transferase</fullName>
    </submittedName>
</protein>
<dbReference type="GO" id="GO:0016757">
    <property type="term" value="F:glycosyltransferase activity"/>
    <property type="evidence" value="ECO:0007669"/>
    <property type="project" value="UniProtKB-KW"/>
</dbReference>
<dbReference type="InterPro" id="IPR001296">
    <property type="entry name" value="Glyco_trans_1"/>
</dbReference>
<dbReference type="SUPFAM" id="SSF53756">
    <property type="entry name" value="UDP-Glycosyltransferase/glycogen phosphorylase"/>
    <property type="match status" value="1"/>
</dbReference>
<proteinExistence type="predicted"/>
<dbReference type="Gene3D" id="3.40.50.2000">
    <property type="entry name" value="Glycogen Phosphorylase B"/>
    <property type="match status" value="2"/>
</dbReference>
<keyword evidence="2 5" id="KW-0808">Transferase</keyword>
<dbReference type="GO" id="GO:0009103">
    <property type="term" value="P:lipopolysaccharide biosynthetic process"/>
    <property type="evidence" value="ECO:0007669"/>
    <property type="project" value="TreeGrafter"/>
</dbReference>
<gene>
    <name evidence="5" type="ORF">Mth01_45390</name>
</gene>
<dbReference type="Proteomes" id="UP000610966">
    <property type="component" value="Unassembled WGS sequence"/>
</dbReference>
<dbReference type="RefSeq" id="WP_239089917.1">
    <property type="nucleotide sequence ID" value="NZ_BOOG01000048.1"/>
</dbReference>
<feature type="domain" description="Glycosyl transferase family 1" evidence="3">
    <location>
        <begin position="201"/>
        <end position="353"/>
    </location>
</feature>
<organism evidence="5 6">
    <name type="scientific">Sphaerimonospora thailandensis</name>
    <dbReference type="NCBI Taxonomy" id="795644"/>
    <lineage>
        <taxon>Bacteria</taxon>
        <taxon>Bacillati</taxon>
        <taxon>Actinomycetota</taxon>
        <taxon>Actinomycetes</taxon>
        <taxon>Streptosporangiales</taxon>
        <taxon>Streptosporangiaceae</taxon>
        <taxon>Sphaerimonospora</taxon>
    </lineage>
</organism>
<dbReference type="InterPro" id="IPR028098">
    <property type="entry name" value="Glyco_trans_4-like_N"/>
</dbReference>
<evidence type="ECO:0000259" key="4">
    <source>
        <dbReference type="Pfam" id="PF13439"/>
    </source>
</evidence>
<keyword evidence="1" id="KW-0328">Glycosyltransferase</keyword>
<evidence type="ECO:0000313" key="6">
    <source>
        <dbReference type="Proteomes" id="UP000610966"/>
    </source>
</evidence>
<evidence type="ECO:0000256" key="2">
    <source>
        <dbReference type="ARBA" id="ARBA00022679"/>
    </source>
</evidence>
<keyword evidence="6" id="KW-1185">Reference proteome</keyword>
<evidence type="ECO:0000313" key="5">
    <source>
        <dbReference type="EMBL" id="GIH72286.1"/>
    </source>
</evidence>